<dbReference type="OrthoDB" id="415822at2759"/>
<dbReference type="EMBL" id="VYZN01000018">
    <property type="protein sequence ID" value="KAE9537573.1"/>
    <property type="molecule type" value="Genomic_DNA"/>
</dbReference>
<feature type="domain" description="CCHC-type" evidence="1">
    <location>
        <begin position="161"/>
        <end position="177"/>
    </location>
</feature>
<dbReference type="InterPro" id="IPR001878">
    <property type="entry name" value="Znf_CCHC"/>
</dbReference>
<dbReference type="Proteomes" id="UP000475862">
    <property type="component" value="Unassembled WGS sequence"/>
</dbReference>
<dbReference type="AlphaFoldDB" id="A0A6G0TRP7"/>
<feature type="domain" description="CCHC-type" evidence="1">
    <location>
        <begin position="139"/>
        <end position="155"/>
    </location>
</feature>
<name>A0A6G0TRP7_APHGL</name>
<accession>A0A6G0TRP7</accession>
<evidence type="ECO:0000259" key="1">
    <source>
        <dbReference type="SMART" id="SM00343"/>
    </source>
</evidence>
<reference evidence="2 3" key="1">
    <citation type="submission" date="2019-08" db="EMBL/GenBank/DDBJ databases">
        <title>The genome of the soybean aphid Biotype 1, its phylome, world population structure and adaptation to the North American continent.</title>
        <authorList>
            <person name="Giordano R."/>
            <person name="Donthu R.K."/>
            <person name="Hernandez A.G."/>
            <person name="Wright C.L."/>
            <person name="Zimin A.V."/>
        </authorList>
    </citation>
    <scope>NUCLEOTIDE SEQUENCE [LARGE SCALE GENOMIC DNA]</scope>
    <source>
        <tissue evidence="2">Whole aphids</tissue>
    </source>
</reference>
<gene>
    <name evidence="2" type="ORF">AGLY_006596</name>
</gene>
<dbReference type="SMART" id="SM00343">
    <property type="entry name" value="ZnF_C2HC"/>
    <property type="match status" value="2"/>
</dbReference>
<dbReference type="Gene3D" id="4.10.60.10">
    <property type="entry name" value="Zinc finger, CCHC-type"/>
    <property type="match status" value="1"/>
</dbReference>
<proteinExistence type="predicted"/>
<dbReference type="SUPFAM" id="SSF57756">
    <property type="entry name" value="Retrovirus zinc finger-like domains"/>
    <property type="match status" value="1"/>
</dbReference>
<comment type="caution">
    <text evidence="2">The sequence shown here is derived from an EMBL/GenBank/DDBJ whole genome shotgun (WGS) entry which is preliminary data.</text>
</comment>
<organism evidence="2 3">
    <name type="scientific">Aphis glycines</name>
    <name type="common">Soybean aphid</name>
    <dbReference type="NCBI Taxonomy" id="307491"/>
    <lineage>
        <taxon>Eukaryota</taxon>
        <taxon>Metazoa</taxon>
        <taxon>Ecdysozoa</taxon>
        <taxon>Arthropoda</taxon>
        <taxon>Hexapoda</taxon>
        <taxon>Insecta</taxon>
        <taxon>Pterygota</taxon>
        <taxon>Neoptera</taxon>
        <taxon>Paraneoptera</taxon>
        <taxon>Hemiptera</taxon>
        <taxon>Sternorrhyncha</taxon>
        <taxon>Aphidomorpha</taxon>
        <taxon>Aphidoidea</taxon>
        <taxon>Aphididae</taxon>
        <taxon>Aphidini</taxon>
        <taxon>Aphis</taxon>
        <taxon>Aphis</taxon>
    </lineage>
</organism>
<evidence type="ECO:0000313" key="3">
    <source>
        <dbReference type="Proteomes" id="UP000475862"/>
    </source>
</evidence>
<evidence type="ECO:0000313" key="2">
    <source>
        <dbReference type="EMBL" id="KAE9537573.1"/>
    </source>
</evidence>
<keyword evidence="3" id="KW-1185">Reference proteome</keyword>
<dbReference type="GO" id="GO:0003676">
    <property type="term" value="F:nucleic acid binding"/>
    <property type="evidence" value="ECO:0007669"/>
    <property type="project" value="InterPro"/>
</dbReference>
<dbReference type="InterPro" id="IPR036875">
    <property type="entry name" value="Znf_CCHC_sf"/>
</dbReference>
<sequence length="370" mass="41451">MWKERVPVSPPLRKVGRNVEVLVRVTRGEERRANLESAIKEALGTRATVRGLIKYDDLDITGLVGVTTENEVSNALMKAAGLTPNDASIRIKNVRPAPNGTKRATASMRSSDAVKILKEGHIQIGLVWAKIRLHLITKRCFRCLDYGHSRFKCTGPDRTEACSLCTSAGHKAAECKNPPKCASCEDIEAPKDHYPGNLTFATPRIAQKTKDWIVLDEVTLTDHYYLSYEVDIGTQRQINIKTPKIDVQRLGTALTPETLQLISNCADADRIALALTQAVLTCREPERSGNRTRRSVHWWSPEVSALRRNANHLRRVYQRKKKRLGPDACVREETDAKKAKRELISAIESAKEAAWNRLCDQVQSDTWGLP</sequence>
<protein>
    <recommendedName>
        <fullName evidence="1">CCHC-type domain-containing protein</fullName>
    </recommendedName>
</protein>
<dbReference type="GO" id="GO:0008270">
    <property type="term" value="F:zinc ion binding"/>
    <property type="evidence" value="ECO:0007669"/>
    <property type="project" value="InterPro"/>
</dbReference>